<keyword evidence="11 12" id="KW-0998">Cell outer membrane</keyword>
<evidence type="ECO:0000256" key="12">
    <source>
        <dbReference type="PROSITE-ProRule" id="PRU01360"/>
    </source>
</evidence>
<evidence type="ECO:0000259" key="15">
    <source>
        <dbReference type="Pfam" id="PF07715"/>
    </source>
</evidence>
<accession>A0ABP8NGT4</accession>
<evidence type="ECO:0000256" key="13">
    <source>
        <dbReference type="RuleBase" id="RU003357"/>
    </source>
</evidence>
<dbReference type="Pfam" id="PF07715">
    <property type="entry name" value="Plug"/>
    <property type="match status" value="1"/>
</dbReference>
<feature type="domain" description="TonB-dependent receptor plug" evidence="15">
    <location>
        <begin position="124"/>
        <end position="233"/>
    </location>
</feature>
<evidence type="ECO:0000313" key="16">
    <source>
        <dbReference type="EMBL" id="GAA4467023.1"/>
    </source>
</evidence>
<keyword evidence="16" id="KW-0675">Receptor</keyword>
<keyword evidence="2 12" id="KW-0813">Transport</keyword>
<evidence type="ECO:0000256" key="7">
    <source>
        <dbReference type="ARBA" id="ARBA00023004"/>
    </source>
</evidence>
<dbReference type="InterPro" id="IPR039426">
    <property type="entry name" value="TonB-dep_rcpt-like"/>
</dbReference>
<comment type="caution">
    <text evidence="16">The sequence shown here is derived from an EMBL/GenBank/DDBJ whole genome shotgun (WGS) entry which is preliminary data.</text>
</comment>
<dbReference type="Pfam" id="PF13715">
    <property type="entry name" value="CarbopepD_reg_2"/>
    <property type="match status" value="1"/>
</dbReference>
<dbReference type="Proteomes" id="UP001501175">
    <property type="component" value="Unassembled WGS sequence"/>
</dbReference>
<evidence type="ECO:0000313" key="17">
    <source>
        <dbReference type="Proteomes" id="UP001501175"/>
    </source>
</evidence>
<dbReference type="SUPFAM" id="SSF56935">
    <property type="entry name" value="Porins"/>
    <property type="match status" value="1"/>
</dbReference>
<dbReference type="PANTHER" id="PTHR32552:SF89">
    <property type="entry name" value="CATECHOLATE SIDEROPHORE RECEPTOR FIU"/>
    <property type="match status" value="1"/>
</dbReference>
<evidence type="ECO:0000256" key="11">
    <source>
        <dbReference type="ARBA" id="ARBA00023237"/>
    </source>
</evidence>
<dbReference type="InterPro" id="IPR012910">
    <property type="entry name" value="Plug_dom"/>
</dbReference>
<dbReference type="PANTHER" id="PTHR32552">
    <property type="entry name" value="FERRICHROME IRON RECEPTOR-RELATED"/>
    <property type="match status" value="1"/>
</dbReference>
<keyword evidence="17" id="KW-1185">Reference proteome</keyword>
<evidence type="ECO:0000256" key="8">
    <source>
        <dbReference type="ARBA" id="ARBA00023065"/>
    </source>
</evidence>
<comment type="similarity">
    <text evidence="12 13">Belongs to the TonB-dependent receptor family.</text>
</comment>
<feature type="domain" description="TonB-dependent receptor-like beta-barrel" evidence="14">
    <location>
        <begin position="459"/>
        <end position="891"/>
    </location>
</feature>
<sequence length="946" mass="103376">MQKNRLTKGVIPFWVLFLLCVPLFAQTGSISGRIIDAKGEALVGATVIIKGTNKGSTADQTGAFTISNVDNGPHALVVSFIGYKTRELAASVPQSGNLAITLESDVSALDEVVVTGVFDRRTRMESSVAISTLNARQLEAVVPNSAADLLKNLPGVYVNTSRGEVGNAIYTRGLNLSGGFFYVSMQEDGLPIMGITGLVNPDGYLRADATIQKVEGVRGGTASILGPNAPGGIFNYVSRTGGTKLEGELRTRLGLEGNGRHPYYRGDFTVGGPLSADKSLTFNIGGFYRHANGAKYPGYPLSYGGQVKANIVKNYSSGSLKLYGKFLDDNTAPFEFTPTVDFSNPRPAGSFTNTSSTLIQSHQFTVPGSITGGKTFEYDTRKVGAYNDKAIGLVWEQQFGTGWTFTNNVKLSSKDHIAQTTAVVFPFRVDQPTFYGVTSNIARFGTYNFYDPATGQSYGTVQQLPPAGAGQPLRFIPSNLNLPGGDVLPNALFYNPNPYGEVKLNDLINQASLTKRLDKMSFTAGLYYASTKATRLTMVPAAQSFATVEDRPRSVAVRYTNLAGATFDLTNANGITNLGGSGIYNNEARINQTAGFFGHNWEITDKLNLDWGVRAEKFVIDSKFTTPRRLADNTTGGADGNTSTLYDVRVWTSNPEQTFKKDLLTVSYSAGLNYKVTENMAVYGRFSQGRKSPDLSFFMDIANQQLTSDIAVEAQSIQMAELGLKMRKEKYSLFVTPFYTLLSNVPNFQIFQNPDLTYYAPPRVYQKIRTAGVELEGTYTFTPNFSLRAVGVFQNSKALNYAVYLAKTNGPQDDERVTFDGNFNDNVGTMLTITPTYTVNKFMASINYQYMGKRWANVGNAFELPAFSAFDLNTSYRFNRHFQLNGSINNILNTYGIMGWAAPGGFPAALDTQGFTKQMLEANTQAIYATLPIMPRAYYLTLSYKF</sequence>
<dbReference type="Gene3D" id="2.60.40.1120">
    <property type="entry name" value="Carboxypeptidase-like, regulatory domain"/>
    <property type="match status" value="1"/>
</dbReference>
<evidence type="ECO:0000256" key="9">
    <source>
        <dbReference type="ARBA" id="ARBA00023077"/>
    </source>
</evidence>
<dbReference type="InterPro" id="IPR037066">
    <property type="entry name" value="Plug_dom_sf"/>
</dbReference>
<evidence type="ECO:0000256" key="3">
    <source>
        <dbReference type="ARBA" id="ARBA00022452"/>
    </source>
</evidence>
<evidence type="ECO:0000256" key="2">
    <source>
        <dbReference type="ARBA" id="ARBA00022448"/>
    </source>
</evidence>
<organism evidence="16 17">
    <name type="scientific">Nibrella saemangeumensis</name>
    <dbReference type="NCBI Taxonomy" id="1084526"/>
    <lineage>
        <taxon>Bacteria</taxon>
        <taxon>Pseudomonadati</taxon>
        <taxon>Bacteroidota</taxon>
        <taxon>Cytophagia</taxon>
        <taxon>Cytophagales</taxon>
        <taxon>Spirosomataceae</taxon>
        <taxon>Nibrella</taxon>
    </lineage>
</organism>
<keyword evidence="3 12" id="KW-1134">Transmembrane beta strand</keyword>
<name>A0ABP8NGT4_9BACT</name>
<dbReference type="InterPro" id="IPR036942">
    <property type="entry name" value="Beta-barrel_TonB_sf"/>
</dbReference>
<keyword evidence="7" id="KW-0408">Iron</keyword>
<keyword evidence="6" id="KW-0732">Signal</keyword>
<protein>
    <submittedName>
        <fullName evidence="16">TonB-dependent receptor</fullName>
    </submittedName>
</protein>
<dbReference type="Gene3D" id="2.170.130.10">
    <property type="entry name" value="TonB-dependent receptor, plug domain"/>
    <property type="match status" value="1"/>
</dbReference>
<evidence type="ECO:0000256" key="5">
    <source>
        <dbReference type="ARBA" id="ARBA00022692"/>
    </source>
</evidence>
<keyword evidence="8" id="KW-0406">Ion transport</keyword>
<keyword evidence="9 13" id="KW-0798">TonB box</keyword>
<dbReference type="PROSITE" id="PS52016">
    <property type="entry name" value="TONB_DEPENDENT_REC_3"/>
    <property type="match status" value="1"/>
</dbReference>
<dbReference type="InterPro" id="IPR008969">
    <property type="entry name" value="CarboxyPept-like_regulatory"/>
</dbReference>
<gene>
    <name evidence="16" type="ORF">GCM10023189_49960</name>
</gene>
<comment type="subcellular location">
    <subcellularLocation>
        <location evidence="1 12">Cell outer membrane</location>
        <topology evidence="1 12">Multi-pass membrane protein</topology>
    </subcellularLocation>
</comment>
<dbReference type="Pfam" id="PF00593">
    <property type="entry name" value="TonB_dep_Rec_b-barrel"/>
    <property type="match status" value="1"/>
</dbReference>
<reference evidence="17" key="1">
    <citation type="journal article" date="2019" name="Int. J. Syst. Evol. Microbiol.">
        <title>The Global Catalogue of Microorganisms (GCM) 10K type strain sequencing project: providing services to taxonomists for standard genome sequencing and annotation.</title>
        <authorList>
            <consortium name="The Broad Institute Genomics Platform"/>
            <consortium name="The Broad Institute Genome Sequencing Center for Infectious Disease"/>
            <person name="Wu L."/>
            <person name="Ma J."/>
        </authorList>
    </citation>
    <scope>NUCLEOTIDE SEQUENCE [LARGE SCALE GENOMIC DNA]</scope>
    <source>
        <strain evidence="17">JCM 17927</strain>
    </source>
</reference>
<keyword evidence="10 12" id="KW-0472">Membrane</keyword>
<evidence type="ECO:0000256" key="10">
    <source>
        <dbReference type="ARBA" id="ARBA00023136"/>
    </source>
</evidence>
<evidence type="ECO:0000256" key="6">
    <source>
        <dbReference type="ARBA" id="ARBA00022729"/>
    </source>
</evidence>
<dbReference type="InterPro" id="IPR000531">
    <property type="entry name" value="Beta-barrel_TonB"/>
</dbReference>
<dbReference type="EMBL" id="BAABHD010000082">
    <property type="protein sequence ID" value="GAA4467023.1"/>
    <property type="molecule type" value="Genomic_DNA"/>
</dbReference>
<keyword evidence="4" id="KW-0410">Iron transport</keyword>
<dbReference type="RefSeq" id="WP_345248225.1">
    <property type="nucleotide sequence ID" value="NZ_BAABHD010000082.1"/>
</dbReference>
<keyword evidence="5 12" id="KW-0812">Transmembrane</keyword>
<evidence type="ECO:0000256" key="4">
    <source>
        <dbReference type="ARBA" id="ARBA00022496"/>
    </source>
</evidence>
<proteinExistence type="inferred from homology"/>
<dbReference type="Gene3D" id="2.40.170.20">
    <property type="entry name" value="TonB-dependent receptor, beta-barrel domain"/>
    <property type="match status" value="1"/>
</dbReference>
<evidence type="ECO:0000256" key="1">
    <source>
        <dbReference type="ARBA" id="ARBA00004571"/>
    </source>
</evidence>
<dbReference type="SUPFAM" id="SSF49464">
    <property type="entry name" value="Carboxypeptidase regulatory domain-like"/>
    <property type="match status" value="1"/>
</dbReference>
<evidence type="ECO:0000259" key="14">
    <source>
        <dbReference type="Pfam" id="PF00593"/>
    </source>
</evidence>